<dbReference type="EMBL" id="SLWS01000001">
    <property type="protein sequence ID" value="TCO65485.1"/>
    <property type="molecule type" value="Genomic_DNA"/>
</dbReference>
<dbReference type="AlphaFoldDB" id="A0A4R2KGC8"/>
<keyword evidence="3" id="KW-1185">Reference proteome</keyword>
<evidence type="ECO:0000313" key="3">
    <source>
        <dbReference type="Proteomes" id="UP000295680"/>
    </source>
</evidence>
<evidence type="ECO:0000313" key="2">
    <source>
        <dbReference type="EMBL" id="TCO65485.1"/>
    </source>
</evidence>
<feature type="region of interest" description="Disordered" evidence="1">
    <location>
        <begin position="31"/>
        <end position="52"/>
    </location>
</feature>
<name>A0A4R2KGC8_9PSEU</name>
<proteinExistence type="predicted"/>
<feature type="compositionally biased region" description="Polar residues" evidence="1">
    <location>
        <begin position="43"/>
        <end position="52"/>
    </location>
</feature>
<protein>
    <submittedName>
        <fullName evidence="2">Uncharacterized protein</fullName>
    </submittedName>
</protein>
<accession>A0A4R2KGC8</accession>
<gene>
    <name evidence="2" type="ORF">EV192_1011277</name>
</gene>
<comment type="caution">
    <text evidence="2">The sequence shown here is derived from an EMBL/GenBank/DDBJ whole genome shotgun (WGS) entry which is preliminary data.</text>
</comment>
<sequence length="52" mass="5330">MAGYGTAHTVTRAAGDQVTVVGPVLPDATWQNSAAQRGMRPRTSGSSGTLGW</sequence>
<dbReference type="Proteomes" id="UP000295680">
    <property type="component" value="Unassembled WGS sequence"/>
</dbReference>
<organism evidence="2 3">
    <name type="scientific">Actinocrispum wychmicini</name>
    <dbReference type="NCBI Taxonomy" id="1213861"/>
    <lineage>
        <taxon>Bacteria</taxon>
        <taxon>Bacillati</taxon>
        <taxon>Actinomycetota</taxon>
        <taxon>Actinomycetes</taxon>
        <taxon>Pseudonocardiales</taxon>
        <taxon>Pseudonocardiaceae</taxon>
        <taxon>Actinocrispum</taxon>
    </lineage>
</organism>
<evidence type="ECO:0000256" key="1">
    <source>
        <dbReference type="SAM" id="MobiDB-lite"/>
    </source>
</evidence>
<reference evidence="2 3" key="1">
    <citation type="submission" date="2019-03" db="EMBL/GenBank/DDBJ databases">
        <title>Genomic Encyclopedia of Type Strains, Phase IV (KMG-IV): sequencing the most valuable type-strain genomes for metagenomic binning, comparative biology and taxonomic classification.</title>
        <authorList>
            <person name="Goeker M."/>
        </authorList>
    </citation>
    <scope>NUCLEOTIDE SEQUENCE [LARGE SCALE GENOMIC DNA]</scope>
    <source>
        <strain evidence="2 3">DSM 45934</strain>
    </source>
</reference>